<dbReference type="PRINTS" id="PR00344">
    <property type="entry name" value="BCTRLSENSOR"/>
</dbReference>
<dbReference type="InterPro" id="IPR003661">
    <property type="entry name" value="HisK_dim/P_dom"/>
</dbReference>
<dbReference type="SMART" id="SM00388">
    <property type="entry name" value="HisKA"/>
    <property type="match status" value="1"/>
</dbReference>
<feature type="domain" description="Histidine kinase" evidence="9">
    <location>
        <begin position="815"/>
        <end position="1046"/>
    </location>
</feature>
<dbReference type="InterPro" id="IPR011110">
    <property type="entry name" value="Reg_prop"/>
</dbReference>
<dbReference type="SMART" id="SM00387">
    <property type="entry name" value="HATPase_c"/>
    <property type="match status" value="1"/>
</dbReference>
<dbReference type="SUPFAM" id="SSF55874">
    <property type="entry name" value="ATPase domain of HSP90 chaperone/DNA topoisomerase II/histidine kinase"/>
    <property type="match status" value="1"/>
</dbReference>
<dbReference type="Gene3D" id="1.10.287.130">
    <property type="match status" value="1"/>
</dbReference>
<gene>
    <name evidence="11" type="primary">todS_11</name>
    <name evidence="11" type="ORF">BcellWH2_02115</name>
</gene>
<dbReference type="InterPro" id="IPR013783">
    <property type="entry name" value="Ig-like_fold"/>
</dbReference>
<reference evidence="11 12" key="1">
    <citation type="journal article" date="2015" name="Science">
        <title>Genetic determinants of in vivo fitness and diet responsiveness in multiple human gut Bacteroides.</title>
        <authorList>
            <person name="Wu M."/>
            <person name="McNulty N.P."/>
            <person name="Rodionov D.A."/>
            <person name="Khoroshkin M.S."/>
            <person name="Griffin N.W."/>
            <person name="Cheng J."/>
            <person name="Latreille P."/>
            <person name="Kerstetter R.A."/>
            <person name="Terrapon N."/>
            <person name="Henrissat B."/>
            <person name="Osterman A.L."/>
            <person name="Gordon J.I."/>
        </authorList>
    </citation>
    <scope>NUCLEOTIDE SEQUENCE [LARGE SCALE GENOMIC DNA]</scope>
    <source>
        <strain evidence="11 12">WH2</strain>
    </source>
</reference>
<dbReference type="Pfam" id="PF12833">
    <property type="entry name" value="HTH_18"/>
    <property type="match status" value="1"/>
</dbReference>
<dbReference type="PROSITE" id="PS50109">
    <property type="entry name" value="HIS_KIN"/>
    <property type="match status" value="1"/>
</dbReference>
<proteinExistence type="predicted"/>
<feature type="signal peptide" evidence="7">
    <location>
        <begin position="1"/>
        <end position="21"/>
    </location>
</feature>
<dbReference type="Pfam" id="PF07494">
    <property type="entry name" value="Reg_prop"/>
    <property type="match status" value="1"/>
</dbReference>
<dbReference type="EC" id="2.7.13.3" evidence="2"/>
<dbReference type="InterPro" id="IPR011123">
    <property type="entry name" value="Y_Y_Y"/>
</dbReference>
<keyword evidence="3 6" id="KW-0597">Phosphoprotein</keyword>
<dbReference type="Gene3D" id="2.130.10.10">
    <property type="entry name" value="YVTN repeat-like/Quinoprotein amine dehydrogenase"/>
    <property type="match status" value="2"/>
</dbReference>
<dbReference type="InterPro" id="IPR011006">
    <property type="entry name" value="CheY-like_superfamily"/>
</dbReference>
<dbReference type="CDD" id="cd17574">
    <property type="entry name" value="REC_OmpR"/>
    <property type="match status" value="1"/>
</dbReference>
<dbReference type="PATRIC" id="fig|246787.4.peg.2176"/>
<feature type="modified residue" description="4-aspartylphosphate" evidence="6">
    <location>
        <position position="1140"/>
    </location>
</feature>
<dbReference type="CDD" id="cd00082">
    <property type="entry name" value="HisKA"/>
    <property type="match status" value="1"/>
</dbReference>
<dbReference type="Gene3D" id="2.60.40.10">
    <property type="entry name" value="Immunoglobulins"/>
    <property type="match status" value="1"/>
</dbReference>
<feature type="domain" description="Response regulatory" evidence="10">
    <location>
        <begin position="1092"/>
        <end position="1207"/>
    </location>
</feature>
<evidence type="ECO:0000313" key="12">
    <source>
        <dbReference type="Proteomes" id="UP000061809"/>
    </source>
</evidence>
<feature type="domain" description="HTH araC/xylS-type" evidence="8">
    <location>
        <begin position="1239"/>
        <end position="1338"/>
    </location>
</feature>
<dbReference type="RefSeq" id="WP_029429050.1">
    <property type="nucleotide sequence ID" value="NZ_CP012801.1"/>
</dbReference>
<dbReference type="Proteomes" id="UP000061809">
    <property type="component" value="Chromosome"/>
</dbReference>
<evidence type="ECO:0000256" key="6">
    <source>
        <dbReference type="PROSITE-ProRule" id="PRU00169"/>
    </source>
</evidence>
<evidence type="ECO:0000256" key="5">
    <source>
        <dbReference type="ARBA" id="ARBA00023163"/>
    </source>
</evidence>
<name>A0A0P0G5R3_9BACE</name>
<dbReference type="InterPro" id="IPR036097">
    <property type="entry name" value="HisK_dim/P_sf"/>
</dbReference>
<feature type="chain" id="PRO_5006047301" description="histidine kinase" evidence="7">
    <location>
        <begin position="22"/>
        <end position="1353"/>
    </location>
</feature>
<dbReference type="SUPFAM" id="SSF47384">
    <property type="entry name" value="Homodimeric domain of signal transducing histidine kinase"/>
    <property type="match status" value="1"/>
</dbReference>
<dbReference type="SMART" id="SM00448">
    <property type="entry name" value="REC"/>
    <property type="match status" value="1"/>
</dbReference>
<evidence type="ECO:0000259" key="10">
    <source>
        <dbReference type="PROSITE" id="PS50110"/>
    </source>
</evidence>
<keyword evidence="11" id="KW-0418">Kinase</keyword>
<dbReference type="InterPro" id="IPR004358">
    <property type="entry name" value="Sig_transdc_His_kin-like_C"/>
</dbReference>
<dbReference type="EMBL" id="CP012801">
    <property type="protein sequence ID" value="ALJ59358.1"/>
    <property type="molecule type" value="Genomic_DNA"/>
</dbReference>
<dbReference type="SMART" id="SM00342">
    <property type="entry name" value="HTH_ARAC"/>
    <property type="match status" value="1"/>
</dbReference>
<dbReference type="InterPro" id="IPR003594">
    <property type="entry name" value="HATPase_dom"/>
</dbReference>
<accession>A0A0P0G5R3</accession>
<organism evidence="11 12">
    <name type="scientific">Bacteroides cellulosilyticus</name>
    <dbReference type="NCBI Taxonomy" id="246787"/>
    <lineage>
        <taxon>Bacteria</taxon>
        <taxon>Pseudomonadati</taxon>
        <taxon>Bacteroidota</taxon>
        <taxon>Bacteroidia</taxon>
        <taxon>Bacteroidales</taxon>
        <taxon>Bacteroidaceae</taxon>
        <taxon>Bacteroides</taxon>
    </lineage>
</organism>
<evidence type="ECO:0000256" key="4">
    <source>
        <dbReference type="ARBA" id="ARBA00023015"/>
    </source>
</evidence>
<dbReference type="Gene3D" id="3.40.50.2300">
    <property type="match status" value="1"/>
</dbReference>
<dbReference type="Gene3D" id="1.10.10.60">
    <property type="entry name" value="Homeodomain-like"/>
    <property type="match status" value="1"/>
</dbReference>
<keyword evidence="4" id="KW-0805">Transcription regulation</keyword>
<dbReference type="PANTHER" id="PTHR43547:SF2">
    <property type="entry name" value="HYBRID SIGNAL TRANSDUCTION HISTIDINE KINASE C"/>
    <property type="match status" value="1"/>
</dbReference>
<protein>
    <recommendedName>
        <fullName evidence="2">histidine kinase</fullName>
        <ecNumber evidence="2">2.7.13.3</ecNumber>
    </recommendedName>
</protein>
<keyword evidence="7" id="KW-0732">Signal</keyword>
<dbReference type="Pfam" id="PF00072">
    <property type="entry name" value="Response_reg"/>
    <property type="match status" value="1"/>
</dbReference>
<dbReference type="SUPFAM" id="SSF63829">
    <property type="entry name" value="Calcium-dependent phosphotriesterase"/>
    <property type="match status" value="3"/>
</dbReference>
<dbReference type="Gene3D" id="3.30.565.10">
    <property type="entry name" value="Histidine kinase-like ATPase, C-terminal domain"/>
    <property type="match status" value="1"/>
</dbReference>
<dbReference type="InterPro" id="IPR005467">
    <property type="entry name" value="His_kinase_dom"/>
</dbReference>
<dbReference type="InterPro" id="IPR018060">
    <property type="entry name" value="HTH_AraC"/>
</dbReference>
<comment type="catalytic activity">
    <reaction evidence="1">
        <text>ATP + protein L-histidine = ADP + protein N-phospho-L-histidine.</text>
        <dbReference type="EC" id="2.7.13.3"/>
    </reaction>
</comment>
<keyword evidence="5" id="KW-0804">Transcription</keyword>
<evidence type="ECO:0000259" key="8">
    <source>
        <dbReference type="PROSITE" id="PS01124"/>
    </source>
</evidence>
<dbReference type="SUPFAM" id="SSF46689">
    <property type="entry name" value="Homeodomain-like"/>
    <property type="match status" value="1"/>
</dbReference>
<dbReference type="GO" id="GO:0000155">
    <property type="term" value="F:phosphorelay sensor kinase activity"/>
    <property type="evidence" value="ECO:0007669"/>
    <property type="project" value="InterPro"/>
</dbReference>
<evidence type="ECO:0000313" key="11">
    <source>
        <dbReference type="EMBL" id="ALJ59358.1"/>
    </source>
</evidence>
<evidence type="ECO:0000256" key="2">
    <source>
        <dbReference type="ARBA" id="ARBA00012438"/>
    </source>
</evidence>
<dbReference type="PROSITE" id="PS01124">
    <property type="entry name" value="HTH_ARAC_FAMILY_2"/>
    <property type="match status" value="1"/>
</dbReference>
<dbReference type="InterPro" id="IPR009057">
    <property type="entry name" value="Homeodomain-like_sf"/>
</dbReference>
<dbReference type="PROSITE" id="PS50110">
    <property type="entry name" value="RESPONSE_REGULATORY"/>
    <property type="match status" value="1"/>
</dbReference>
<dbReference type="GO" id="GO:0043565">
    <property type="term" value="F:sequence-specific DNA binding"/>
    <property type="evidence" value="ECO:0007669"/>
    <property type="project" value="InterPro"/>
</dbReference>
<dbReference type="Pfam" id="PF07495">
    <property type="entry name" value="Y_Y_Y"/>
    <property type="match status" value="1"/>
</dbReference>
<dbReference type="PANTHER" id="PTHR43547">
    <property type="entry name" value="TWO-COMPONENT HISTIDINE KINASE"/>
    <property type="match status" value="1"/>
</dbReference>
<dbReference type="SUPFAM" id="SSF52172">
    <property type="entry name" value="CheY-like"/>
    <property type="match status" value="1"/>
</dbReference>
<dbReference type="InterPro" id="IPR036890">
    <property type="entry name" value="HATPase_C_sf"/>
</dbReference>
<dbReference type="Pfam" id="PF02518">
    <property type="entry name" value="HATPase_c"/>
    <property type="match status" value="1"/>
</dbReference>
<evidence type="ECO:0000256" key="3">
    <source>
        <dbReference type="ARBA" id="ARBA00022553"/>
    </source>
</evidence>
<evidence type="ECO:0000259" key="9">
    <source>
        <dbReference type="PROSITE" id="PS50109"/>
    </source>
</evidence>
<sequence>MKSKYLLLFLVFIYQASASFATEKYKFRTMSPDGGFYYDGIKAIEQDIEGFIWVMMDYELYRFDGYHYKKYYPYFASIAPTKRWIFNNIASDASGHLYVNTNNGLYRYKRISDRFEKIYDAVSQVKVDKADNVWIRSKNKWSILDSNTGEVNTPYYDEKIPVYSNPVFCLHNQDLYTFIYREIYRYNYAESRFVLCFTLPNTGSGYIRFAQTHMGKLWVFIDKDGLYKIDLSSFKIEDHYKPLPEYDDSSLRAFHVDKKGNIWLGTINGLYILNPSSRELSLYKHSGTDPFSLPNNSIWEIYEDRQDNVWIGTYSGTLSYVNVNENHAFRTYHTQNSGLNYAPVSAFAEEQDYIWIGTEGGGINRMDKVNGEISGFTLPNNVTSKNVKSLVIDAGRNLWISTFRGGLDLYDSRQNKAINYKHSKKDSCSLLVDDIRKTVLEGDSGMWISYQYHKPEISYFSFHSKSFTHFSLDSIHDYAYLFDILRQGEKTLWAISNEALYQMDTHTRAVEKIIPNDSTYLGLFTFCLDDSGNIWIGTIGNGLIKFDTNTSHFISLKNVLQQDIYSIYSICYDNGNVWMGTDNGLFCYNIADNQLMRFDKRENTQGQVYYPLATMKGRDGLLYFGGTNGFTVINPKNISYNSYKPKAIISDFFIDHQAVHPNYTLNDTLNCIILDYDQVNFGFQFSSDNYHIPEKNRFKYRLKGYSDSWITTNAQQRTVMYSKVPAGTYYFEVYAANNDGIWSDKPAVIKVIRKVAPWVSLPAYFLYVLTVIGITYLMYHHYAEKKKLEMLLYQENIEKDQKEQIHQAQLRFFTNISHDFRTPLSLILAALDKLRREGLKEYYYRILNGNVQRLLNLVNELMDFRTVENGMMKLELQPLDINRFIKEIANDFIDYARQRNIDFQILCDESMPTDVYIDKNIVEKIVMNLLNNAFKYTPDRGSIILETRCRKAFTSLYKNSYTVGESTNDVFSIIVSDTKVGISRESISSVFERFYKVNTVNADSHLGTGIGLALVKSLVLLQKGTISIHSEREKGTDMIVYLPLDSSIFNETDFMKQKETTQETIMEITDKEALPVDIKDMGSEFMPANKKKILITEDNDDLRVLIAESLSDEFQVMQARDGVEALKLIEDVDFDLVISDIMMPHKDGVSLCNDIKKDMNTSHIPVILLTAKTSLESKIEGVDSGADLYFEKPIDLTYLKLSIQNIFRNQQQLKEHYAKNYYADSSELSSNEQDGKFLKHLITFIEANMDQSQMDVNQIAEELLISRSKLYTKVKSLTGKSVVEFVLNCRLRKAARLIIEENLTMREVMMQIGIESQAYFTNSFKKVFGETPTSFAAKHKKLSKGDLDKTNGK</sequence>
<dbReference type="InterPro" id="IPR015943">
    <property type="entry name" value="WD40/YVTN_repeat-like_dom_sf"/>
</dbReference>
<dbReference type="InterPro" id="IPR001789">
    <property type="entry name" value="Sig_transdc_resp-reg_receiver"/>
</dbReference>
<keyword evidence="11" id="KW-0808">Transferase</keyword>
<evidence type="ECO:0000256" key="7">
    <source>
        <dbReference type="SAM" id="SignalP"/>
    </source>
</evidence>
<dbReference type="GO" id="GO:0003700">
    <property type="term" value="F:DNA-binding transcription factor activity"/>
    <property type="evidence" value="ECO:0007669"/>
    <property type="project" value="InterPro"/>
</dbReference>
<dbReference type="Pfam" id="PF00512">
    <property type="entry name" value="HisKA"/>
    <property type="match status" value="1"/>
</dbReference>
<dbReference type="KEGG" id="bcel:BcellWH2_02115"/>
<evidence type="ECO:0000256" key="1">
    <source>
        <dbReference type="ARBA" id="ARBA00000085"/>
    </source>
</evidence>